<proteinExistence type="predicted"/>
<evidence type="ECO:0000313" key="1">
    <source>
        <dbReference type="EMBL" id="KAB5588126.1"/>
    </source>
</evidence>
<comment type="caution">
    <text evidence="1">The sequence shown here is derived from an EMBL/GenBank/DDBJ whole genome shotgun (WGS) entry which is preliminary data.</text>
</comment>
<sequence>MDAQYGPPLDEFLRSKDFDLSQRAAPTREEIRQAIHLLSDPQKVSCSTFETILAMEYSPSCAHLGLLISGGGVFPACMSLLRRYCHVERKGLLDSAYGFLCLQVMALSVQVGILSQTNQLKDFLLDASSQPKSESIFAILSTRIAQLEARALGGSQDHGVVWLLGWHQDETTGRLTCLPRIGGCTILDAKFLIERMYLARGDLLNAAKWAAVIFPGWVAARPRDVNVSAFNRILNQKIYHQSLGPDQQQCWTHFADIGYRYALCSGETEDRLLPSMLMYCPGFARPWRTLEPKTALNDLDSKQIVEAFSKKLQSHPGTHIAFVAMLLGYICANFGESDFDKGIAQALQANSRRLWIEVLKVHQLNLEQWGDLTTHVGSIFSVLVILFKKYPKHTMSLLRIAVSSDFLELLGRLLLSPLLLVGTFGSSLASRFMEDSGPSALLGSMAKFALMLKQSSAAKSFKPDELMVSAWRKTDQALGRIASSSNNKPPLAKSYASSSARAWLALGMALGLDKYSGNVRVARPKFTAAHGASDWTGWAREVHIRPNAWLWR</sequence>
<organism evidence="1 2">
    <name type="scientific">Ceratobasidium theobromae</name>
    <dbReference type="NCBI Taxonomy" id="1582974"/>
    <lineage>
        <taxon>Eukaryota</taxon>
        <taxon>Fungi</taxon>
        <taxon>Dikarya</taxon>
        <taxon>Basidiomycota</taxon>
        <taxon>Agaricomycotina</taxon>
        <taxon>Agaricomycetes</taxon>
        <taxon>Cantharellales</taxon>
        <taxon>Ceratobasidiaceae</taxon>
        <taxon>Ceratobasidium</taxon>
    </lineage>
</organism>
<reference evidence="1 2" key="1">
    <citation type="journal article" date="2019" name="Fungal Biol. Biotechnol.">
        <title>Draft genome sequence of fastidious pathogen Ceratobasidium theobromae, which causes vascular-streak dieback in Theobroma cacao.</title>
        <authorList>
            <person name="Ali S.S."/>
            <person name="Asman A."/>
            <person name="Shao J."/>
            <person name="Firmansyah A.P."/>
            <person name="Susilo A.W."/>
            <person name="Rosmana A."/>
            <person name="McMahon P."/>
            <person name="Junaid M."/>
            <person name="Guest D."/>
            <person name="Kheng T.Y."/>
            <person name="Meinhardt L.W."/>
            <person name="Bailey B.A."/>
        </authorList>
    </citation>
    <scope>NUCLEOTIDE SEQUENCE [LARGE SCALE GENOMIC DNA]</scope>
    <source>
        <strain evidence="1 2">CT2</strain>
    </source>
</reference>
<keyword evidence="2" id="KW-1185">Reference proteome</keyword>
<name>A0A5N5Q9Q2_9AGAM</name>
<gene>
    <name evidence="1" type="ORF">CTheo_8433</name>
</gene>
<dbReference type="OrthoDB" id="3262441at2759"/>
<accession>A0A5N5Q9Q2</accession>
<dbReference type="Proteomes" id="UP000383932">
    <property type="component" value="Unassembled WGS sequence"/>
</dbReference>
<dbReference type="EMBL" id="SSOP01000560">
    <property type="protein sequence ID" value="KAB5588126.1"/>
    <property type="molecule type" value="Genomic_DNA"/>
</dbReference>
<dbReference type="AlphaFoldDB" id="A0A5N5Q9Q2"/>
<evidence type="ECO:0000313" key="2">
    <source>
        <dbReference type="Proteomes" id="UP000383932"/>
    </source>
</evidence>
<protein>
    <submittedName>
        <fullName evidence="1">MYND finger protein</fullName>
    </submittedName>
</protein>